<organism evidence="2">
    <name type="scientific">Nicotiana tabacum</name>
    <name type="common">Common tobacco</name>
    <dbReference type="NCBI Taxonomy" id="4097"/>
    <lineage>
        <taxon>Eukaryota</taxon>
        <taxon>Viridiplantae</taxon>
        <taxon>Streptophyta</taxon>
        <taxon>Embryophyta</taxon>
        <taxon>Tracheophyta</taxon>
        <taxon>Spermatophyta</taxon>
        <taxon>Magnoliopsida</taxon>
        <taxon>eudicotyledons</taxon>
        <taxon>Gunneridae</taxon>
        <taxon>Pentapetalae</taxon>
        <taxon>asterids</taxon>
        <taxon>lamiids</taxon>
        <taxon>Solanales</taxon>
        <taxon>Solanaceae</taxon>
        <taxon>Nicotianoideae</taxon>
        <taxon>Nicotianeae</taxon>
        <taxon>Nicotiana</taxon>
    </lineage>
</organism>
<dbReference type="KEGG" id="nta:107761361"/>
<gene>
    <name evidence="1 2" type="primary">LOC107761361</name>
</gene>
<dbReference type="RefSeq" id="XP_016435072.1">
    <property type="nucleotide sequence ID" value="XM_016579586.1"/>
</dbReference>
<protein>
    <submittedName>
        <fullName evidence="1 2">Uncharacterized protein</fullName>
    </submittedName>
</protein>
<dbReference type="PaxDb" id="4097-A0A1S3X5T6"/>
<name>A0A1S3X5T6_TOBAC</name>
<dbReference type="RefSeq" id="XP_016435073.1">
    <property type="nucleotide sequence ID" value="XM_016579587.1"/>
</dbReference>
<accession>A0A1S3X5T6</accession>
<evidence type="ECO:0000313" key="1">
    <source>
        <dbReference type="RefSeq" id="XP_016435072.1"/>
    </source>
</evidence>
<dbReference type="AlphaFoldDB" id="A0A1S3X5T6"/>
<reference evidence="1 2" key="1">
    <citation type="submission" date="2025-04" db="UniProtKB">
        <authorList>
            <consortium name="RefSeq"/>
        </authorList>
    </citation>
    <scope>IDENTIFICATION</scope>
</reference>
<proteinExistence type="predicted"/>
<evidence type="ECO:0000313" key="2">
    <source>
        <dbReference type="RefSeq" id="XP_016435073.1"/>
    </source>
</evidence>
<sequence>MASLCLQPQAAMATHTQLQRQPSPNRPNKLHFIAFGAPSSPSMPRRFHHASSSRPAIDATVHTAVPVSSLHLLRPMNNSPATFSSCSSTLVAMAAVATASPLRRPRLSPLLPSTSSCCHGRPAAPVPSTSTAACVQL</sequence>